<dbReference type="Pfam" id="PF22607">
    <property type="entry name" value="FAD_binding-like"/>
    <property type="match status" value="1"/>
</dbReference>
<dbReference type="EMBL" id="JAUSTF010000008">
    <property type="protein sequence ID" value="MDQ0181851.1"/>
    <property type="molecule type" value="Genomic_DNA"/>
</dbReference>
<dbReference type="InterPro" id="IPR039648">
    <property type="entry name" value="DHPH_N"/>
</dbReference>
<dbReference type="SUPFAM" id="SSF51905">
    <property type="entry name" value="FAD/NAD(P)-binding domain"/>
    <property type="match status" value="1"/>
</dbReference>
<feature type="domain" description="2,6-dihydroxypyridine 3-monooxygenase substrate binding" evidence="2">
    <location>
        <begin position="165"/>
        <end position="288"/>
    </location>
</feature>
<dbReference type="PANTHER" id="PTHR47469">
    <property type="entry name" value="MONOOXYGENASE-LIKE"/>
    <property type="match status" value="1"/>
</dbReference>
<evidence type="ECO:0000313" key="3">
    <source>
        <dbReference type="EMBL" id="MDP9906048.1"/>
    </source>
</evidence>
<feature type="domain" description="Pyridine nucleotide-disulphide oxidoreductase N-terminal" evidence="1">
    <location>
        <begin position="7"/>
        <end position="64"/>
    </location>
</feature>
<reference evidence="3 5" key="1">
    <citation type="submission" date="2023-07" db="EMBL/GenBank/DDBJ databases">
        <title>Sorghum-associated microbial communities from plants grown in Nebraska, USA.</title>
        <authorList>
            <person name="Schachtman D."/>
        </authorList>
    </citation>
    <scope>NUCLEOTIDE SEQUENCE</scope>
    <source>
        <strain evidence="3">DS1006</strain>
        <strain evidence="4 5">DS1016</strain>
    </source>
</reference>
<dbReference type="InterPro" id="IPR053212">
    <property type="entry name" value="DHP_3-monooxygenase"/>
</dbReference>
<comment type="caution">
    <text evidence="3">The sequence shown here is derived from an EMBL/GenBank/DDBJ whole genome shotgun (WGS) entry which is preliminary data.</text>
</comment>
<organism evidence="3 6">
    <name type="scientific">Arthrobacter bambusae</name>
    <dbReference type="NCBI Taxonomy" id="1338426"/>
    <lineage>
        <taxon>Bacteria</taxon>
        <taxon>Bacillati</taxon>
        <taxon>Actinomycetota</taxon>
        <taxon>Actinomycetes</taxon>
        <taxon>Micrococcales</taxon>
        <taxon>Micrococcaceae</taxon>
        <taxon>Arthrobacter</taxon>
    </lineage>
</organism>
<dbReference type="AlphaFoldDB" id="A0AAW8DLB5"/>
<dbReference type="EMBL" id="JAUSRG010000009">
    <property type="protein sequence ID" value="MDP9906048.1"/>
    <property type="molecule type" value="Genomic_DNA"/>
</dbReference>
<evidence type="ECO:0000313" key="6">
    <source>
        <dbReference type="Proteomes" id="UP001242995"/>
    </source>
</evidence>
<evidence type="ECO:0000259" key="1">
    <source>
        <dbReference type="Pfam" id="PF00070"/>
    </source>
</evidence>
<evidence type="ECO:0000313" key="4">
    <source>
        <dbReference type="EMBL" id="MDQ0181851.1"/>
    </source>
</evidence>
<dbReference type="NCBIfam" id="NF005566">
    <property type="entry name" value="PRK07236.1"/>
    <property type="match status" value="1"/>
</dbReference>
<keyword evidence="5" id="KW-1185">Reference proteome</keyword>
<evidence type="ECO:0000313" key="5">
    <source>
        <dbReference type="Proteomes" id="UP001230951"/>
    </source>
</evidence>
<dbReference type="Proteomes" id="UP001242995">
    <property type="component" value="Unassembled WGS sequence"/>
</dbReference>
<gene>
    <name evidence="3" type="ORF">J2S90_003019</name>
    <name evidence="4" type="ORF">J2S93_003290</name>
</gene>
<sequence length="388" mass="41819">MKTAAFRAVVVGGSVGGMAAAVRLRRIGADVAVYERSAAVMESRGAGVVMQPEIERLLETEGVDPFSVSVRLEERHQLTRSGERSVHVMAQQMTAWDTLYGVLRRLIGDSCYRRNSALTATNVQDDGVSIEFADGYSTSGDILVAADGVNSTSRKLLGGVDESTYSGYVAWRGLEREGDLPAALVGELANRFTSYSAPGMQFLCYLVPGADGDLRPGHRRVNWVWYVNTALKDLTPILTGRSGRQYKAFLPPGEATTDVLGILHPLAETALPALFSQLVFSSTVFLQPVQDLKPMRMLHGRACLMGDAAGTVRPHTASGTSKAFADAAVLALALDGWDSRKPLPTERLKRWELTRLSALADIAQHGTRLAASSALGARFRAIPWKASA</sequence>
<accession>A0AAW8DLB5</accession>
<protein>
    <submittedName>
        <fullName evidence="3">2-polyprenyl-6-methoxyphenol hydroxylase-like FAD-dependent oxidoreductase</fullName>
    </submittedName>
</protein>
<dbReference type="Pfam" id="PF00070">
    <property type="entry name" value="Pyr_redox"/>
    <property type="match status" value="1"/>
</dbReference>
<dbReference type="InterPro" id="IPR036188">
    <property type="entry name" value="FAD/NAD-bd_sf"/>
</dbReference>
<proteinExistence type="predicted"/>
<dbReference type="Gene3D" id="3.50.50.60">
    <property type="entry name" value="FAD/NAD(P)-binding domain"/>
    <property type="match status" value="2"/>
</dbReference>
<dbReference type="SUPFAM" id="SSF54373">
    <property type="entry name" value="FAD-linked reductases, C-terminal domain"/>
    <property type="match status" value="1"/>
</dbReference>
<dbReference type="InterPro" id="IPR054707">
    <property type="entry name" value="DhpH_subs-bd"/>
</dbReference>
<dbReference type="RefSeq" id="WP_306962369.1">
    <property type="nucleotide sequence ID" value="NZ_JAUSRG010000009.1"/>
</dbReference>
<name>A0AAW8DLB5_9MICC</name>
<dbReference type="PANTHER" id="PTHR47469:SF2">
    <property type="entry name" value="OS06G0597600 PROTEIN"/>
    <property type="match status" value="1"/>
</dbReference>
<dbReference type="PRINTS" id="PR00420">
    <property type="entry name" value="RNGMNOXGNASE"/>
</dbReference>
<dbReference type="Proteomes" id="UP001230951">
    <property type="component" value="Unassembled WGS sequence"/>
</dbReference>
<evidence type="ECO:0000259" key="2">
    <source>
        <dbReference type="Pfam" id="PF22607"/>
    </source>
</evidence>